<dbReference type="PANTHER" id="PTHR32071:SF57">
    <property type="entry name" value="C4-DICARBOXYLATE TRANSPORT TRANSCRIPTIONAL REGULATORY PROTEIN DCTD"/>
    <property type="match status" value="1"/>
</dbReference>
<keyword evidence="3" id="KW-0067">ATP-binding</keyword>
<dbReference type="RefSeq" id="WP_025908286.1">
    <property type="nucleotide sequence ID" value="NZ_CANLXW010000014.1"/>
</dbReference>
<feature type="domain" description="PAC" evidence="8">
    <location>
        <begin position="77"/>
        <end position="129"/>
    </location>
</feature>
<dbReference type="AlphaFoldDB" id="A0A8I1MF77"/>
<dbReference type="GO" id="GO:0003677">
    <property type="term" value="F:DNA binding"/>
    <property type="evidence" value="ECO:0007669"/>
    <property type="project" value="UniProtKB-KW"/>
</dbReference>
<dbReference type="InterPro" id="IPR002078">
    <property type="entry name" value="Sigma_54_int"/>
</dbReference>
<dbReference type="Pfam" id="PF18024">
    <property type="entry name" value="HTH_50"/>
    <property type="match status" value="1"/>
</dbReference>
<dbReference type="InterPro" id="IPR030828">
    <property type="entry name" value="HTH_TyrR"/>
</dbReference>
<dbReference type="FunFam" id="3.40.50.300:FF:000006">
    <property type="entry name" value="DNA-binding transcriptional regulator NtrC"/>
    <property type="match status" value="1"/>
</dbReference>
<dbReference type="SUPFAM" id="SSF55785">
    <property type="entry name" value="PYP-like sensor domain (PAS domain)"/>
    <property type="match status" value="1"/>
</dbReference>
<evidence type="ECO:0000259" key="6">
    <source>
        <dbReference type="PROSITE" id="PS50045"/>
    </source>
</evidence>
<sequence>MSNSENMSYMNQELYDIFESSFDEVFVTDAQGYVVMVNSQCEKNYHLKAEEFIGKHVKELQEMGIFYPSATLQVIESNTSLELVQKTSSGRYLHVRTRPVFDESKQLKSVISYSRDLTDLMQLKNKVEQMEEQLESYQKEMSDSVELEGIVTNSKAMKKVFAIVQRIASVHTTVLLLGETGVGKSRVAKLIQQLSVRKSAPYYEINCAALPDQLIESELFGYQGGTFTGAFREGKKGIIELSNGGTLFLDEVGELSLQAQSKLLHVLQDRTIRPVGSSKTIPVDVRIIAATNQDLEAMVDKGLFRRDLYYRLNVVPITIPPLRERAEDILPLVYQFLNHFNAVYDRKVELSPKALDAFSRQEWKGNVREVENMIERLVVTSDNVVTLKDLPFEQDFSVHKHNRTLPEVVEEIERKMVVEAYEKYESSYKVAEQLGISQSQANRKIRKYLEGMDEGDEQAT</sequence>
<dbReference type="SUPFAM" id="SSF52540">
    <property type="entry name" value="P-loop containing nucleoside triphosphate hydrolases"/>
    <property type="match status" value="1"/>
</dbReference>
<dbReference type="InterPro" id="IPR027417">
    <property type="entry name" value="P-loop_NTPase"/>
</dbReference>
<dbReference type="PROSITE" id="PS00675">
    <property type="entry name" value="SIGMA54_INTERACT_1"/>
    <property type="match status" value="1"/>
</dbReference>
<feature type="domain" description="PAS" evidence="7">
    <location>
        <begin position="10"/>
        <end position="63"/>
    </location>
</feature>
<dbReference type="NCBIfam" id="TIGR00229">
    <property type="entry name" value="sensory_box"/>
    <property type="match status" value="1"/>
</dbReference>
<feature type="coiled-coil region" evidence="5">
    <location>
        <begin position="113"/>
        <end position="147"/>
    </location>
</feature>
<keyword evidence="1" id="KW-0547">Nucleotide-binding</keyword>
<feature type="domain" description="Sigma-54 factor interaction" evidence="6">
    <location>
        <begin position="150"/>
        <end position="379"/>
    </location>
</feature>
<dbReference type="InterPro" id="IPR035965">
    <property type="entry name" value="PAS-like_dom_sf"/>
</dbReference>
<dbReference type="Pfam" id="PF25601">
    <property type="entry name" value="AAA_lid_14"/>
    <property type="match status" value="1"/>
</dbReference>
<dbReference type="InterPro" id="IPR000700">
    <property type="entry name" value="PAS-assoc_C"/>
</dbReference>
<dbReference type="PROSITE" id="PS00676">
    <property type="entry name" value="SIGMA54_INTERACT_2"/>
    <property type="match status" value="1"/>
</dbReference>
<dbReference type="InterPro" id="IPR000014">
    <property type="entry name" value="PAS"/>
</dbReference>
<dbReference type="SMART" id="SM00091">
    <property type="entry name" value="PAS"/>
    <property type="match status" value="1"/>
</dbReference>
<dbReference type="SMART" id="SM00382">
    <property type="entry name" value="AAA"/>
    <property type="match status" value="1"/>
</dbReference>
<evidence type="ECO:0000256" key="5">
    <source>
        <dbReference type="SAM" id="Coils"/>
    </source>
</evidence>
<dbReference type="SUPFAM" id="SSF46689">
    <property type="entry name" value="Homeodomain-like"/>
    <property type="match status" value="1"/>
</dbReference>
<dbReference type="InterPro" id="IPR058031">
    <property type="entry name" value="AAA_lid_NorR"/>
</dbReference>
<organism evidence="9 10">
    <name type="scientific">Priestia flexa</name>
    <dbReference type="NCBI Taxonomy" id="86664"/>
    <lineage>
        <taxon>Bacteria</taxon>
        <taxon>Bacillati</taxon>
        <taxon>Bacillota</taxon>
        <taxon>Bacilli</taxon>
        <taxon>Bacillales</taxon>
        <taxon>Bacillaceae</taxon>
        <taxon>Priestia</taxon>
    </lineage>
</organism>
<proteinExistence type="predicted"/>
<dbReference type="PROSITE" id="PS50112">
    <property type="entry name" value="PAS"/>
    <property type="match status" value="1"/>
</dbReference>
<dbReference type="CDD" id="cd00130">
    <property type="entry name" value="PAS"/>
    <property type="match status" value="1"/>
</dbReference>
<dbReference type="InterPro" id="IPR003593">
    <property type="entry name" value="AAA+_ATPase"/>
</dbReference>
<dbReference type="Gene3D" id="3.40.50.300">
    <property type="entry name" value="P-loop containing nucleotide triphosphate hydrolases"/>
    <property type="match status" value="1"/>
</dbReference>
<dbReference type="Gene3D" id="1.10.8.60">
    <property type="match status" value="1"/>
</dbReference>
<keyword evidence="2" id="KW-0058">Aromatic hydrocarbons catabolism</keyword>
<dbReference type="GO" id="GO:0005524">
    <property type="term" value="F:ATP binding"/>
    <property type="evidence" value="ECO:0007669"/>
    <property type="project" value="UniProtKB-KW"/>
</dbReference>
<evidence type="ECO:0000313" key="10">
    <source>
        <dbReference type="Proteomes" id="UP000664578"/>
    </source>
</evidence>
<evidence type="ECO:0000256" key="1">
    <source>
        <dbReference type="ARBA" id="ARBA00022741"/>
    </source>
</evidence>
<evidence type="ECO:0000259" key="7">
    <source>
        <dbReference type="PROSITE" id="PS50112"/>
    </source>
</evidence>
<evidence type="ECO:0000256" key="2">
    <source>
        <dbReference type="ARBA" id="ARBA00022797"/>
    </source>
</evidence>
<protein>
    <recommendedName>
        <fullName evidence="4">HTH-type transcriptional regulatory protein TyrR</fullName>
    </recommendedName>
</protein>
<dbReference type="Gene3D" id="1.10.10.60">
    <property type="entry name" value="Homeodomain-like"/>
    <property type="match status" value="1"/>
</dbReference>
<dbReference type="Pfam" id="PF13426">
    <property type="entry name" value="PAS_9"/>
    <property type="match status" value="1"/>
</dbReference>
<dbReference type="PROSITE" id="PS50045">
    <property type="entry name" value="SIGMA54_INTERACT_4"/>
    <property type="match status" value="1"/>
</dbReference>
<gene>
    <name evidence="9" type="ORF">JF537_08665</name>
</gene>
<evidence type="ECO:0000313" key="9">
    <source>
        <dbReference type="EMBL" id="MBN8251649.1"/>
    </source>
</evidence>
<dbReference type="EMBL" id="JAEMWV010000004">
    <property type="protein sequence ID" value="MBN8251649.1"/>
    <property type="molecule type" value="Genomic_DNA"/>
</dbReference>
<accession>A0A8I1MF77</accession>
<dbReference type="CDD" id="cd00009">
    <property type="entry name" value="AAA"/>
    <property type="match status" value="1"/>
</dbReference>
<dbReference type="Proteomes" id="UP000664578">
    <property type="component" value="Unassembled WGS sequence"/>
</dbReference>
<evidence type="ECO:0000259" key="8">
    <source>
        <dbReference type="PROSITE" id="PS50113"/>
    </source>
</evidence>
<dbReference type="PANTHER" id="PTHR32071">
    <property type="entry name" value="TRANSCRIPTIONAL REGULATORY PROTEIN"/>
    <property type="match status" value="1"/>
</dbReference>
<comment type="caution">
    <text evidence="9">The sequence shown here is derived from an EMBL/GenBank/DDBJ whole genome shotgun (WGS) entry which is preliminary data.</text>
</comment>
<dbReference type="PROSITE" id="PS50113">
    <property type="entry name" value="PAC"/>
    <property type="match status" value="1"/>
</dbReference>
<dbReference type="Pfam" id="PF00158">
    <property type="entry name" value="Sigma54_activat"/>
    <property type="match status" value="1"/>
</dbReference>
<evidence type="ECO:0000256" key="3">
    <source>
        <dbReference type="ARBA" id="ARBA00022840"/>
    </source>
</evidence>
<evidence type="ECO:0000256" key="4">
    <source>
        <dbReference type="ARBA" id="ARBA00029500"/>
    </source>
</evidence>
<dbReference type="Gene3D" id="3.30.450.20">
    <property type="entry name" value="PAS domain"/>
    <property type="match status" value="1"/>
</dbReference>
<dbReference type="InterPro" id="IPR025662">
    <property type="entry name" value="Sigma_54_int_dom_ATP-bd_1"/>
</dbReference>
<dbReference type="InterPro" id="IPR025943">
    <property type="entry name" value="Sigma_54_int_dom_ATP-bd_2"/>
</dbReference>
<keyword evidence="5" id="KW-0175">Coiled coil</keyword>
<reference evidence="9" key="1">
    <citation type="submission" date="2020-12" db="EMBL/GenBank/DDBJ databases">
        <title>PHA producing bacteria isolated from mangrove.</title>
        <authorList>
            <person name="Zheng W."/>
            <person name="Yu S."/>
            <person name="Huang Y."/>
        </authorList>
    </citation>
    <scope>NUCLEOTIDE SEQUENCE</scope>
    <source>
        <strain evidence="9">GN22-4</strain>
    </source>
</reference>
<name>A0A8I1MF77_9BACI</name>
<dbReference type="GO" id="GO:0006355">
    <property type="term" value="P:regulation of DNA-templated transcription"/>
    <property type="evidence" value="ECO:0007669"/>
    <property type="project" value="InterPro"/>
</dbReference>
<dbReference type="InterPro" id="IPR009057">
    <property type="entry name" value="Homeodomain-like_sf"/>
</dbReference>